<keyword evidence="4" id="KW-1185">Reference proteome</keyword>
<gene>
    <name evidence="3" type="ORF">G8O30_15070</name>
</gene>
<dbReference type="CDD" id="cd01948">
    <property type="entry name" value="EAL"/>
    <property type="match status" value="1"/>
</dbReference>
<dbReference type="SUPFAM" id="SSF55781">
    <property type="entry name" value="GAF domain-like"/>
    <property type="match status" value="1"/>
</dbReference>
<sequence>MESPQGILMQQQAKILEIAKSREIEPSQLQNALVEICGKMSTLVNVERVGVWLSQDDDNKLHNYAQYDKQNGHYRSDTVLEESSCMTYFNLLHSHRTIAVDNIYEDERTKELVPFFLEQASSVSAMLDAPIITSSGVKGVLCCESFVERKWTAQEQLFAGTFADMIAIILERMERLEVERQLEKLAFFDQLTDLPNQNHYCKYVSSKIDLSPVKPFNIVYIRIDKFEYMQDVLGYECGENLVRDIAQRLGEKKRKEDFIARVGNYHFVLVTEPIKETICSKLSAMYQELTKPFFTANQEIYCTFSMGVSSYPEHGEKPEILLSSARSGVLQNASKVNRGGIYHFEKNAAQIMETDLHIEMNLRKALELDQFELYYQPQINTLTQELKGYEALIRWNHPDLGIVSPAKFIPMAESTGIIVEIGEWVVDQALSTLKAWNTEKSKDITISINASARQFLHKDFPSLVGKYLDKHQVCPSKLVIEITESLALENTVEVSEQLTIFNKMGVSISIDDFGAGYSSLTYLLHFPVSTLKLDRQFIQHVHQDPKSMIIIKTLIRLAKDLDINLIAEGVEEEEQSNLLQDLGCYMIQGYLYGKPMPKEEAFRFLLNSNKNELV</sequence>
<dbReference type="InterPro" id="IPR003018">
    <property type="entry name" value="GAF"/>
</dbReference>
<name>A0A7S8HGU2_9BACI</name>
<reference evidence="3 4" key="1">
    <citation type="submission" date="2019-07" db="EMBL/GenBank/DDBJ databases">
        <title>Genome sequence of 2 isolates from Red Sea Mangroves.</title>
        <authorList>
            <person name="Sefrji F."/>
            <person name="Michoud G."/>
            <person name="Merlino G."/>
            <person name="Daffonchio D."/>
        </authorList>
    </citation>
    <scope>NUCLEOTIDE SEQUENCE [LARGE SCALE GENOMIC DNA]</scope>
    <source>
        <strain evidence="3 4">R1DC41</strain>
    </source>
</reference>
<dbReference type="Gene3D" id="3.30.450.40">
    <property type="match status" value="1"/>
</dbReference>
<organism evidence="3 4">
    <name type="scientific">Mangrovibacillus cuniculi</name>
    <dbReference type="NCBI Taxonomy" id="2593652"/>
    <lineage>
        <taxon>Bacteria</taxon>
        <taxon>Bacillati</taxon>
        <taxon>Bacillota</taxon>
        <taxon>Bacilli</taxon>
        <taxon>Bacillales</taxon>
        <taxon>Bacillaceae</taxon>
        <taxon>Mangrovibacillus</taxon>
    </lineage>
</organism>
<dbReference type="PROSITE" id="PS50887">
    <property type="entry name" value="GGDEF"/>
    <property type="match status" value="1"/>
</dbReference>
<dbReference type="SMART" id="SM00065">
    <property type="entry name" value="GAF"/>
    <property type="match status" value="1"/>
</dbReference>
<dbReference type="InterPro" id="IPR035919">
    <property type="entry name" value="EAL_sf"/>
</dbReference>
<protein>
    <submittedName>
        <fullName evidence="3">Sensor domain-containing phosphodiesterase</fullName>
    </submittedName>
</protein>
<dbReference type="CDD" id="cd01949">
    <property type="entry name" value="GGDEF"/>
    <property type="match status" value="1"/>
</dbReference>
<dbReference type="Gene3D" id="3.30.70.270">
    <property type="match status" value="1"/>
</dbReference>
<dbReference type="SUPFAM" id="SSF55073">
    <property type="entry name" value="Nucleotide cyclase"/>
    <property type="match status" value="1"/>
</dbReference>
<dbReference type="Gene3D" id="3.20.20.450">
    <property type="entry name" value="EAL domain"/>
    <property type="match status" value="1"/>
</dbReference>
<dbReference type="InterPro" id="IPR029016">
    <property type="entry name" value="GAF-like_dom_sf"/>
</dbReference>
<dbReference type="Pfam" id="PF01590">
    <property type="entry name" value="GAF"/>
    <property type="match status" value="1"/>
</dbReference>
<dbReference type="SUPFAM" id="SSF141868">
    <property type="entry name" value="EAL domain-like"/>
    <property type="match status" value="1"/>
</dbReference>
<dbReference type="SMART" id="SM00052">
    <property type="entry name" value="EAL"/>
    <property type="match status" value="1"/>
</dbReference>
<dbReference type="PROSITE" id="PS50883">
    <property type="entry name" value="EAL"/>
    <property type="match status" value="1"/>
</dbReference>
<evidence type="ECO:0000259" key="2">
    <source>
        <dbReference type="PROSITE" id="PS50887"/>
    </source>
</evidence>
<dbReference type="InterPro" id="IPR000160">
    <property type="entry name" value="GGDEF_dom"/>
</dbReference>
<dbReference type="Pfam" id="PF00563">
    <property type="entry name" value="EAL"/>
    <property type="match status" value="1"/>
</dbReference>
<dbReference type="EMBL" id="CP049742">
    <property type="protein sequence ID" value="QPC48157.1"/>
    <property type="molecule type" value="Genomic_DNA"/>
</dbReference>
<evidence type="ECO:0000313" key="4">
    <source>
        <dbReference type="Proteomes" id="UP000593626"/>
    </source>
</evidence>
<dbReference type="NCBIfam" id="TIGR00254">
    <property type="entry name" value="GGDEF"/>
    <property type="match status" value="1"/>
</dbReference>
<dbReference type="AlphaFoldDB" id="A0A7S8HGU2"/>
<dbReference type="Proteomes" id="UP000593626">
    <property type="component" value="Chromosome"/>
</dbReference>
<dbReference type="InterPro" id="IPR043128">
    <property type="entry name" value="Rev_trsase/Diguanyl_cyclase"/>
</dbReference>
<proteinExistence type="predicted"/>
<dbReference type="InterPro" id="IPR050706">
    <property type="entry name" value="Cyclic-di-GMP_PDE-like"/>
</dbReference>
<dbReference type="KEGG" id="mcui:G8O30_15070"/>
<dbReference type="InterPro" id="IPR029787">
    <property type="entry name" value="Nucleotide_cyclase"/>
</dbReference>
<accession>A0A7S8HGU2</accession>
<dbReference type="SMART" id="SM00267">
    <property type="entry name" value="GGDEF"/>
    <property type="match status" value="1"/>
</dbReference>
<dbReference type="GO" id="GO:0071111">
    <property type="term" value="F:cyclic-guanylate-specific phosphodiesterase activity"/>
    <property type="evidence" value="ECO:0007669"/>
    <property type="project" value="InterPro"/>
</dbReference>
<feature type="domain" description="EAL" evidence="1">
    <location>
        <begin position="355"/>
        <end position="609"/>
    </location>
</feature>
<dbReference type="Pfam" id="PF00990">
    <property type="entry name" value="GGDEF"/>
    <property type="match status" value="1"/>
</dbReference>
<dbReference type="PANTHER" id="PTHR33121:SF71">
    <property type="entry name" value="OXYGEN SENSOR PROTEIN DOSP"/>
    <property type="match status" value="1"/>
</dbReference>
<feature type="domain" description="GGDEF" evidence="2">
    <location>
        <begin position="214"/>
        <end position="346"/>
    </location>
</feature>
<evidence type="ECO:0000259" key="1">
    <source>
        <dbReference type="PROSITE" id="PS50883"/>
    </source>
</evidence>
<evidence type="ECO:0000313" key="3">
    <source>
        <dbReference type="EMBL" id="QPC48157.1"/>
    </source>
</evidence>
<dbReference type="InterPro" id="IPR001633">
    <property type="entry name" value="EAL_dom"/>
</dbReference>
<dbReference type="RefSeq" id="WP_239672840.1">
    <property type="nucleotide sequence ID" value="NZ_CP049742.1"/>
</dbReference>
<dbReference type="PANTHER" id="PTHR33121">
    <property type="entry name" value="CYCLIC DI-GMP PHOSPHODIESTERASE PDEF"/>
    <property type="match status" value="1"/>
</dbReference>